<feature type="domain" description="Cell wall hydrolase SleB" evidence="1">
    <location>
        <begin position="108"/>
        <end position="209"/>
    </location>
</feature>
<proteinExistence type="predicted"/>
<dbReference type="EMBL" id="VNIM01000049">
    <property type="protein sequence ID" value="TVV73279.1"/>
    <property type="molecule type" value="Genomic_DNA"/>
</dbReference>
<dbReference type="OrthoDB" id="9785345at2"/>
<dbReference type="InterPro" id="IPR042047">
    <property type="entry name" value="SleB_dom1"/>
</dbReference>
<evidence type="ECO:0000313" key="3">
    <source>
        <dbReference type="Proteomes" id="UP000318681"/>
    </source>
</evidence>
<dbReference type="InterPro" id="IPR011105">
    <property type="entry name" value="Cell_wall_hydrolase_SleB"/>
</dbReference>
<organism evidence="2 3">
    <name type="scientific">Alterirhizorhabdus solaris</name>
    <dbReference type="NCBI Taxonomy" id="2529389"/>
    <lineage>
        <taxon>Bacteria</taxon>
        <taxon>Pseudomonadati</taxon>
        <taxon>Pseudomonadota</taxon>
        <taxon>Alphaproteobacteria</taxon>
        <taxon>Sphingomonadales</taxon>
        <taxon>Rhizorhabdaceae</taxon>
        <taxon>Alterirhizorhabdus</taxon>
    </lineage>
</organism>
<dbReference type="GO" id="GO:0016787">
    <property type="term" value="F:hydrolase activity"/>
    <property type="evidence" value="ECO:0007669"/>
    <property type="project" value="UniProtKB-KW"/>
</dbReference>
<keyword evidence="2" id="KW-0378">Hydrolase</keyword>
<reference evidence="2 3" key="1">
    <citation type="submission" date="2019-07" db="EMBL/GenBank/DDBJ databases">
        <title>Sphingomonas solaris sp. nov., isolated from a solar panel from Boston, Massachusetts.</title>
        <authorList>
            <person name="Tanner K."/>
            <person name="Pascual J."/>
            <person name="Mancuso C."/>
            <person name="Pereto J."/>
            <person name="Khalil A."/>
            <person name="Vilanova C."/>
        </authorList>
    </citation>
    <scope>NUCLEOTIDE SEQUENCE [LARGE SCALE GENOMIC DNA]</scope>
    <source>
        <strain evidence="2 3">R4DWN</strain>
    </source>
</reference>
<dbReference type="Pfam" id="PF07486">
    <property type="entry name" value="Hydrolase_2"/>
    <property type="match status" value="1"/>
</dbReference>
<accession>A0A558R1P1</accession>
<protein>
    <submittedName>
        <fullName evidence="2">Cell wall hydrolase</fullName>
    </submittedName>
</protein>
<dbReference type="RefSeq" id="WP_145152344.1">
    <property type="nucleotide sequence ID" value="NZ_VNIM01000049.1"/>
</dbReference>
<comment type="caution">
    <text evidence="2">The sequence shown here is derived from an EMBL/GenBank/DDBJ whole genome shotgun (WGS) entry which is preliminary data.</text>
</comment>
<sequence>MLHPGHIRLLAAGALTLATVIPATFVASEASLAATFSVEPTPAPSAALSDSDDLIAIDVLTADDSLLSSENAALIGDTRFADAADSDDAIDDQLECMAKVVLHEAGNQPRDGQLAVAQLIVNRVESGRFADTVCGVVNQPGQFFRTASYNPRRDSAAWASAVSVSREATAGRSADVVEGAMFFRAAYSAPDSFFRTRTRVATLGDHVFYR</sequence>
<gene>
    <name evidence="2" type="ORF">FOY91_12575</name>
</gene>
<dbReference type="Gene3D" id="1.10.10.2520">
    <property type="entry name" value="Cell wall hydrolase SleB, domain 1"/>
    <property type="match status" value="1"/>
</dbReference>
<evidence type="ECO:0000313" key="2">
    <source>
        <dbReference type="EMBL" id="TVV73279.1"/>
    </source>
</evidence>
<dbReference type="Proteomes" id="UP000318681">
    <property type="component" value="Unassembled WGS sequence"/>
</dbReference>
<name>A0A558R1P1_9SPHN</name>
<evidence type="ECO:0000259" key="1">
    <source>
        <dbReference type="Pfam" id="PF07486"/>
    </source>
</evidence>
<dbReference type="AlphaFoldDB" id="A0A558R1P1"/>
<keyword evidence="3" id="KW-1185">Reference proteome</keyword>